<protein>
    <submittedName>
        <fullName evidence="1">Uncharacterized protein</fullName>
    </submittedName>
</protein>
<dbReference type="EMBL" id="JAEPRA010000028">
    <property type="protein sequence ID" value="KAG2171903.1"/>
    <property type="molecule type" value="Genomic_DNA"/>
</dbReference>
<reference evidence="1" key="1">
    <citation type="submission" date="2020-12" db="EMBL/GenBank/DDBJ databases">
        <title>Metabolic potential, ecology and presence of endohyphal bacteria is reflected in genomic diversity of Mucoromycotina.</title>
        <authorList>
            <person name="Muszewska A."/>
            <person name="Okrasinska A."/>
            <person name="Steczkiewicz K."/>
            <person name="Drgas O."/>
            <person name="Orlowska M."/>
            <person name="Perlinska-Lenart U."/>
            <person name="Aleksandrzak-Piekarczyk T."/>
            <person name="Szatraj K."/>
            <person name="Zielenkiewicz U."/>
            <person name="Pilsyk S."/>
            <person name="Malc E."/>
            <person name="Mieczkowski P."/>
            <person name="Kruszewska J.S."/>
            <person name="Biernat P."/>
            <person name="Pawlowska J."/>
        </authorList>
    </citation>
    <scope>NUCLEOTIDE SEQUENCE</scope>
    <source>
        <strain evidence="1">WA0000051536</strain>
    </source>
</reference>
<sequence length="193" mass="22495">MDILPNDVVDYLRLFQCTSSQALRKVCLENQAWYYPFDGTEHFYHDWIRRTIDMLSVKLPLIYLMVFNADQCWFEISIVEFESGSLKIQHYESWYMVRIWSMIDRIFADVEGLEAVRKGLAEYGCAEAGAKDEGIWGTKKLPEKDVKAAKTLKDMMNHLSDFVGNEESSVRQLRTIGYILSGLLLMVTKVEWK</sequence>
<dbReference type="Proteomes" id="UP000612746">
    <property type="component" value="Unassembled WGS sequence"/>
</dbReference>
<dbReference type="OrthoDB" id="2269854at2759"/>
<dbReference type="AlphaFoldDB" id="A0A8H7PDJ3"/>
<proteinExistence type="predicted"/>
<name>A0A8H7PDJ3_9FUNG</name>
<gene>
    <name evidence="1" type="ORF">INT44_006693</name>
</gene>
<accession>A0A8H7PDJ3</accession>
<keyword evidence="2" id="KW-1185">Reference proteome</keyword>
<evidence type="ECO:0000313" key="1">
    <source>
        <dbReference type="EMBL" id="KAG2171903.1"/>
    </source>
</evidence>
<evidence type="ECO:0000313" key="2">
    <source>
        <dbReference type="Proteomes" id="UP000612746"/>
    </source>
</evidence>
<comment type="caution">
    <text evidence="1">The sequence shown here is derived from an EMBL/GenBank/DDBJ whole genome shotgun (WGS) entry which is preliminary data.</text>
</comment>
<organism evidence="1 2">
    <name type="scientific">Umbelopsis vinacea</name>
    <dbReference type="NCBI Taxonomy" id="44442"/>
    <lineage>
        <taxon>Eukaryota</taxon>
        <taxon>Fungi</taxon>
        <taxon>Fungi incertae sedis</taxon>
        <taxon>Mucoromycota</taxon>
        <taxon>Mucoromycotina</taxon>
        <taxon>Umbelopsidomycetes</taxon>
        <taxon>Umbelopsidales</taxon>
        <taxon>Umbelopsidaceae</taxon>
        <taxon>Umbelopsis</taxon>
    </lineage>
</organism>